<proteinExistence type="predicted"/>
<dbReference type="Proteomes" id="UP000054279">
    <property type="component" value="Unassembled WGS sequence"/>
</dbReference>
<name>A0A0C9UCP3_SPHS4</name>
<keyword evidence="2" id="KW-1185">Reference proteome</keyword>
<gene>
    <name evidence="1" type="ORF">M422DRAFT_276213</name>
</gene>
<accession>A0A0C9UCP3</accession>
<dbReference type="HOGENOM" id="CLU_2361092_0_0_1"/>
<sequence>MGDKTIEEPIVVGVLSSAEPLSYTTFLLALLHLTHSGAGQRILPFLISTRNSPLAVAHLITTKKVKYLWNKAILLRLSLSPLSRTSILPETPHYTT</sequence>
<organism evidence="1 2">
    <name type="scientific">Sphaerobolus stellatus (strain SS14)</name>
    <dbReference type="NCBI Taxonomy" id="990650"/>
    <lineage>
        <taxon>Eukaryota</taxon>
        <taxon>Fungi</taxon>
        <taxon>Dikarya</taxon>
        <taxon>Basidiomycota</taxon>
        <taxon>Agaricomycotina</taxon>
        <taxon>Agaricomycetes</taxon>
        <taxon>Phallomycetidae</taxon>
        <taxon>Geastrales</taxon>
        <taxon>Sphaerobolaceae</taxon>
        <taxon>Sphaerobolus</taxon>
    </lineage>
</organism>
<reference evidence="1 2" key="1">
    <citation type="submission" date="2014-06" db="EMBL/GenBank/DDBJ databases">
        <title>Evolutionary Origins and Diversification of the Mycorrhizal Mutualists.</title>
        <authorList>
            <consortium name="DOE Joint Genome Institute"/>
            <consortium name="Mycorrhizal Genomics Consortium"/>
            <person name="Kohler A."/>
            <person name="Kuo A."/>
            <person name="Nagy L.G."/>
            <person name="Floudas D."/>
            <person name="Copeland A."/>
            <person name="Barry K.W."/>
            <person name="Cichocki N."/>
            <person name="Veneault-Fourrey C."/>
            <person name="LaButti K."/>
            <person name="Lindquist E.A."/>
            <person name="Lipzen A."/>
            <person name="Lundell T."/>
            <person name="Morin E."/>
            <person name="Murat C."/>
            <person name="Riley R."/>
            <person name="Ohm R."/>
            <person name="Sun H."/>
            <person name="Tunlid A."/>
            <person name="Henrissat B."/>
            <person name="Grigoriev I.V."/>
            <person name="Hibbett D.S."/>
            <person name="Martin F."/>
        </authorList>
    </citation>
    <scope>NUCLEOTIDE SEQUENCE [LARGE SCALE GENOMIC DNA]</scope>
    <source>
        <strain evidence="1 2">SS14</strain>
    </source>
</reference>
<evidence type="ECO:0000313" key="2">
    <source>
        <dbReference type="Proteomes" id="UP000054279"/>
    </source>
</evidence>
<evidence type="ECO:0000313" key="1">
    <source>
        <dbReference type="EMBL" id="KIJ23251.1"/>
    </source>
</evidence>
<protein>
    <submittedName>
        <fullName evidence="1">Uncharacterized protein</fullName>
    </submittedName>
</protein>
<dbReference type="EMBL" id="KN837744">
    <property type="protein sequence ID" value="KIJ23251.1"/>
    <property type="molecule type" value="Genomic_DNA"/>
</dbReference>
<dbReference type="AlphaFoldDB" id="A0A0C9UCP3"/>